<proteinExistence type="inferred from homology"/>
<dbReference type="PANTHER" id="PTHR11552:SF100">
    <property type="entry name" value="DEHYDROGENASE, PUTATIVE (AFU_ORTHOLOGUE AFUA_5G00630)-RELATED"/>
    <property type="match status" value="1"/>
</dbReference>
<dbReference type="SUPFAM" id="SSF54373">
    <property type="entry name" value="FAD-linked reductases, C-terminal domain"/>
    <property type="match status" value="1"/>
</dbReference>
<dbReference type="GeneID" id="26802406"/>
<dbReference type="Gene3D" id="3.50.50.60">
    <property type="entry name" value="FAD/NAD(P)-binding domain"/>
    <property type="match status" value="1"/>
</dbReference>
<name>A0A0L1JIG0_ASPN3</name>
<accession>A0A0L1JIG0</accession>
<dbReference type="SUPFAM" id="SSF51905">
    <property type="entry name" value="FAD/NAD(P)-binding domain"/>
    <property type="match status" value="1"/>
</dbReference>
<dbReference type="Pfam" id="PF05199">
    <property type="entry name" value="GMC_oxred_C"/>
    <property type="match status" value="1"/>
</dbReference>
<dbReference type="RefSeq" id="XP_015412111.1">
    <property type="nucleotide sequence ID" value="XM_015545860.1"/>
</dbReference>
<evidence type="ECO:0000259" key="2">
    <source>
        <dbReference type="Pfam" id="PF05199"/>
    </source>
</evidence>
<dbReference type="InterPro" id="IPR012132">
    <property type="entry name" value="GMC_OxRdtase"/>
</dbReference>
<sequence>MLSPTLLRCVVGDTNAHTEARDKTPAYYTSPLSVNDAKRNGSREFIVSVRGAVNEDGSKKYPLDDQMNCFVTKLEINDSANPPRAIGVGFLDGEYLYKASPLSSNGKAGVHCIVRGHHRSRVPVDLPDVGKNLQDQYEAMVQVHTPKDLSSLKGCTLGFHGRSDPCLARWMKSVLGDRGIYSSSGVLTSMFYKSTATTNDEIDINLFSVFTWTALEAHPRNNAGTVTLWSADPLDPPEIMSNYFDTGIGDYRADLQAMYEALELGCRAFKRQLLPVSEVLPGANVTSQEDTETYIKDTAWGHPSMRTCLLGSDDDPMAVLDSKFRVRGVDRLRVVDGSAFPRIPGTFPALAIYTVAEKAADVILSEINTD</sequence>
<dbReference type="GO" id="GO:0050660">
    <property type="term" value="F:flavin adenine dinucleotide binding"/>
    <property type="evidence" value="ECO:0007669"/>
    <property type="project" value="InterPro"/>
</dbReference>
<comment type="similarity">
    <text evidence="1">Belongs to the GMC oxidoreductase family.</text>
</comment>
<dbReference type="Proteomes" id="UP000037505">
    <property type="component" value="Unassembled WGS sequence"/>
</dbReference>
<dbReference type="InterPro" id="IPR007867">
    <property type="entry name" value="GMC_OxRtase_C"/>
</dbReference>
<dbReference type="InterPro" id="IPR036188">
    <property type="entry name" value="FAD/NAD-bd_sf"/>
</dbReference>
<evidence type="ECO:0000256" key="1">
    <source>
        <dbReference type="ARBA" id="ARBA00010790"/>
    </source>
</evidence>
<protein>
    <submittedName>
        <fullName evidence="3">Glucose-methanol-choline (Gmc) oxidoreductase</fullName>
    </submittedName>
</protein>
<evidence type="ECO:0000313" key="3">
    <source>
        <dbReference type="EMBL" id="KNG91188.1"/>
    </source>
</evidence>
<dbReference type="GO" id="GO:0016614">
    <property type="term" value="F:oxidoreductase activity, acting on CH-OH group of donors"/>
    <property type="evidence" value="ECO:0007669"/>
    <property type="project" value="InterPro"/>
</dbReference>
<reference evidence="3 4" key="1">
    <citation type="submission" date="2014-06" db="EMBL/GenBank/DDBJ databases">
        <title>The Genome of the Aflatoxigenic Filamentous Fungus Aspergillus nomius.</title>
        <authorList>
            <person name="Moore M.G."/>
            <person name="Shannon B.M."/>
            <person name="Brian M.M."/>
        </authorList>
    </citation>
    <scope>NUCLEOTIDE SEQUENCE [LARGE SCALE GENOMIC DNA]</scope>
    <source>
        <strain evidence="3 4">NRRL 13137</strain>
    </source>
</reference>
<dbReference type="OrthoDB" id="269227at2759"/>
<comment type="caution">
    <text evidence="3">The sequence shown here is derived from an EMBL/GenBank/DDBJ whole genome shotgun (WGS) entry which is preliminary data.</text>
</comment>
<gene>
    <name evidence="3" type="ORF">ANOM_000602</name>
</gene>
<organism evidence="3 4">
    <name type="scientific">Aspergillus nomiae NRRL (strain ATCC 15546 / NRRL 13137 / CBS 260.88 / M93)</name>
    <dbReference type="NCBI Taxonomy" id="1509407"/>
    <lineage>
        <taxon>Eukaryota</taxon>
        <taxon>Fungi</taxon>
        <taxon>Dikarya</taxon>
        <taxon>Ascomycota</taxon>
        <taxon>Pezizomycotina</taxon>
        <taxon>Eurotiomycetes</taxon>
        <taxon>Eurotiomycetidae</taxon>
        <taxon>Eurotiales</taxon>
        <taxon>Aspergillaceae</taxon>
        <taxon>Aspergillus</taxon>
        <taxon>Aspergillus subgen. Circumdati</taxon>
    </lineage>
</organism>
<keyword evidence="4" id="KW-1185">Reference proteome</keyword>
<dbReference type="Gene3D" id="3.30.410.40">
    <property type="match status" value="1"/>
</dbReference>
<dbReference type="STRING" id="1509407.A0A0L1JIG0"/>
<dbReference type="AlphaFoldDB" id="A0A0L1JIG0"/>
<feature type="domain" description="Glucose-methanol-choline oxidoreductase C-terminal" evidence="2">
    <location>
        <begin position="222"/>
        <end position="356"/>
    </location>
</feature>
<dbReference type="EMBL" id="JNOM01000005">
    <property type="protein sequence ID" value="KNG91188.1"/>
    <property type="molecule type" value="Genomic_DNA"/>
</dbReference>
<dbReference type="PANTHER" id="PTHR11552">
    <property type="entry name" value="GLUCOSE-METHANOL-CHOLINE GMC OXIDOREDUCTASE"/>
    <property type="match status" value="1"/>
</dbReference>
<evidence type="ECO:0000313" key="4">
    <source>
        <dbReference type="Proteomes" id="UP000037505"/>
    </source>
</evidence>